<dbReference type="Pfam" id="PF11967">
    <property type="entry name" value="RecO_N"/>
    <property type="match status" value="1"/>
</dbReference>
<evidence type="ECO:0000256" key="1">
    <source>
        <dbReference type="ARBA" id="ARBA00022763"/>
    </source>
</evidence>
<sequence>MLKKTSAVVLNYIKYKETSIIAKIFTREIGLKSYIINGVRSKTGKNKIGFYQPMSLLDLVVYDKGNSGLQRISETKLAYASQQIPFDFRRTSISLFMAEVIGKSIFEDYQNESLFDFIHQSVLHLDSNRVNLAHFPSIFLINQAKYLGFAPADAKEFFLESMIQPFEIEELERVKYFVDDALRNGFSTSQKLSKTNRQLMLDYLKDFYSRHMDQDLKWKTLDILRQISG</sequence>
<dbReference type="PANTHER" id="PTHR33991">
    <property type="entry name" value="DNA REPAIR PROTEIN RECO"/>
    <property type="match status" value="1"/>
</dbReference>
<accession>A0ABT7YE91</accession>
<protein>
    <recommendedName>
        <fullName evidence="4">DNA repair protein RecO</fullName>
    </recommendedName>
    <alternativeName>
        <fullName evidence="4">Recombination protein O</fullName>
    </alternativeName>
</protein>
<evidence type="ECO:0000313" key="7">
    <source>
        <dbReference type="Proteomes" id="UP001171916"/>
    </source>
</evidence>
<dbReference type="NCBIfam" id="TIGR00613">
    <property type="entry name" value="reco"/>
    <property type="match status" value="1"/>
</dbReference>
<proteinExistence type="inferred from homology"/>
<dbReference type="InterPro" id="IPR037278">
    <property type="entry name" value="ARFGAP/RecO"/>
</dbReference>
<dbReference type="Gene3D" id="2.40.50.140">
    <property type="entry name" value="Nucleic acid-binding proteins"/>
    <property type="match status" value="1"/>
</dbReference>
<dbReference type="Pfam" id="PF02565">
    <property type="entry name" value="RecO_C"/>
    <property type="match status" value="1"/>
</dbReference>
<keyword evidence="1 4" id="KW-0227">DNA damage</keyword>
<evidence type="ECO:0000259" key="5">
    <source>
        <dbReference type="Pfam" id="PF11967"/>
    </source>
</evidence>
<dbReference type="InterPro" id="IPR022572">
    <property type="entry name" value="DNA_rep/recomb_RecO_N"/>
</dbReference>
<gene>
    <name evidence="4 6" type="primary">recO</name>
    <name evidence="6" type="ORF">QVH07_11825</name>
</gene>
<dbReference type="SUPFAM" id="SSF57863">
    <property type="entry name" value="ArfGap/RecO-like zinc finger"/>
    <property type="match status" value="1"/>
</dbReference>
<evidence type="ECO:0000256" key="3">
    <source>
        <dbReference type="ARBA" id="ARBA00023204"/>
    </source>
</evidence>
<evidence type="ECO:0000313" key="6">
    <source>
        <dbReference type="EMBL" id="MDN3204843.1"/>
    </source>
</evidence>
<comment type="function">
    <text evidence="4">Involved in DNA repair and RecF pathway recombination.</text>
</comment>
<dbReference type="RefSeq" id="WP_290000635.1">
    <property type="nucleotide sequence ID" value="NZ_JAUEPH010000005.1"/>
</dbReference>
<keyword evidence="7" id="KW-1185">Reference proteome</keyword>
<reference evidence="6" key="1">
    <citation type="submission" date="2023-06" db="EMBL/GenBank/DDBJ databases">
        <title>Robiginitalea aurantiacus sp. nov. and Algoriphagus sediminis sp. nov., isolated from coastal sediment.</title>
        <authorList>
            <person name="Zhou Z.Y."/>
            <person name="An J."/>
            <person name="Jia Y.W."/>
            <person name="Du Z.J."/>
        </authorList>
    </citation>
    <scope>NUCLEOTIDE SEQUENCE</scope>
    <source>
        <strain evidence="6">C2-7</strain>
    </source>
</reference>
<dbReference type="InterPro" id="IPR003717">
    <property type="entry name" value="RecO"/>
</dbReference>
<keyword evidence="2 4" id="KW-0233">DNA recombination</keyword>
<name>A0ABT7YE91_9BACT</name>
<dbReference type="EMBL" id="JAUEPH010000005">
    <property type="protein sequence ID" value="MDN3204843.1"/>
    <property type="molecule type" value="Genomic_DNA"/>
</dbReference>
<organism evidence="6 7">
    <name type="scientific">Algoriphagus sediminis</name>
    <dbReference type="NCBI Taxonomy" id="3057113"/>
    <lineage>
        <taxon>Bacteria</taxon>
        <taxon>Pseudomonadati</taxon>
        <taxon>Bacteroidota</taxon>
        <taxon>Cytophagia</taxon>
        <taxon>Cytophagales</taxon>
        <taxon>Cyclobacteriaceae</taxon>
        <taxon>Algoriphagus</taxon>
    </lineage>
</organism>
<evidence type="ECO:0000256" key="2">
    <source>
        <dbReference type="ARBA" id="ARBA00023172"/>
    </source>
</evidence>
<dbReference type="PANTHER" id="PTHR33991:SF1">
    <property type="entry name" value="DNA REPAIR PROTEIN RECO"/>
    <property type="match status" value="1"/>
</dbReference>
<dbReference type="Proteomes" id="UP001171916">
    <property type="component" value="Unassembled WGS sequence"/>
</dbReference>
<evidence type="ECO:0000256" key="4">
    <source>
        <dbReference type="HAMAP-Rule" id="MF_00201"/>
    </source>
</evidence>
<dbReference type="SUPFAM" id="SSF50249">
    <property type="entry name" value="Nucleic acid-binding proteins"/>
    <property type="match status" value="1"/>
</dbReference>
<feature type="domain" description="DNA replication/recombination mediator RecO N-terminal" evidence="5">
    <location>
        <begin position="1"/>
        <end position="78"/>
    </location>
</feature>
<comment type="similarity">
    <text evidence="4">Belongs to the RecO family.</text>
</comment>
<comment type="caution">
    <text evidence="6">The sequence shown here is derived from an EMBL/GenBank/DDBJ whole genome shotgun (WGS) entry which is preliminary data.</text>
</comment>
<dbReference type="InterPro" id="IPR012340">
    <property type="entry name" value="NA-bd_OB-fold"/>
</dbReference>
<dbReference type="HAMAP" id="MF_00201">
    <property type="entry name" value="RecO"/>
    <property type="match status" value="1"/>
</dbReference>
<keyword evidence="3 4" id="KW-0234">DNA repair</keyword>